<keyword evidence="9" id="KW-0539">Nucleus</keyword>
<dbReference type="Pfam" id="PF01424">
    <property type="entry name" value="R3H"/>
    <property type="match status" value="1"/>
</dbReference>
<evidence type="ECO:0000256" key="7">
    <source>
        <dbReference type="ARBA" id="ARBA00023015"/>
    </source>
</evidence>
<dbReference type="InterPro" id="IPR000967">
    <property type="entry name" value="Znf_NFX1"/>
</dbReference>
<evidence type="ECO:0000256" key="8">
    <source>
        <dbReference type="ARBA" id="ARBA00023163"/>
    </source>
</evidence>
<feature type="domain" description="R3H" evidence="10">
    <location>
        <begin position="403"/>
        <end position="471"/>
    </location>
</feature>
<dbReference type="PROSITE" id="PS51061">
    <property type="entry name" value="R3H"/>
    <property type="match status" value="1"/>
</dbReference>
<dbReference type="GO" id="GO:0000977">
    <property type="term" value="F:RNA polymerase II transcription regulatory region sequence-specific DNA binding"/>
    <property type="evidence" value="ECO:0007669"/>
    <property type="project" value="TreeGrafter"/>
</dbReference>
<dbReference type="AlphaFoldDB" id="A0AAV7JK18"/>
<keyword evidence="3" id="KW-0479">Metal-binding</keyword>
<keyword evidence="4" id="KW-0677">Repeat</keyword>
<dbReference type="Gene3D" id="3.30.1370.50">
    <property type="entry name" value="R3H-like domain"/>
    <property type="match status" value="1"/>
</dbReference>
<dbReference type="GO" id="GO:0000981">
    <property type="term" value="F:DNA-binding transcription factor activity, RNA polymerase II-specific"/>
    <property type="evidence" value="ECO:0007669"/>
    <property type="project" value="TreeGrafter"/>
</dbReference>
<comment type="caution">
    <text evidence="11">The sequence shown here is derived from an EMBL/GenBank/DDBJ whole genome shotgun (WGS) entry which is preliminary data.</text>
</comment>
<proteinExistence type="inferred from homology"/>
<dbReference type="SMART" id="SM00438">
    <property type="entry name" value="ZnF_NFX"/>
    <property type="match status" value="6"/>
</dbReference>
<evidence type="ECO:0000313" key="12">
    <source>
        <dbReference type="Proteomes" id="UP001165289"/>
    </source>
</evidence>
<accession>A0AAV7JK18</accession>
<evidence type="ECO:0000256" key="9">
    <source>
        <dbReference type="ARBA" id="ARBA00023242"/>
    </source>
</evidence>
<evidence type="ECO:0000256" key="4">
    <source>
        <dbReference type="ARBA" id="ARBA00022737"/>
    </source>
</evidence>
<gene>
    <name evidence="11" type="ORF">LOD99_11640</name>
</gene>
<organism evidence="11 12">
    <name type="scientific">Oopsacas minuta</name>
    <dbReference type="NCBI Taxonomy" id="111878"/>
    <lineage>
        <taxon>Eukaryota</taxon>
        <taxon>Metazoa</taxon>
        <taxon>Porifera</taxon>
        <taxon>Hexactinellida</taxon>
        <taxon>Hexasterophora</taxon>
        <taxon>Lyssacinosida</taxon>
        <taxon>Leucopsacidae</taxon>
        <taxon>Oopsacas</taxon>
    </lineage>
</organism>
<dbReference type="SUPFAM" id="SSF82708">
    <property type="entry name" value="R3H domain"/>
    <property type="match status" value="1"/>
</dbReference>
<dbReference type="EMBL" id="JAKMXF010000321">
    <property type="protein sequence ID" value="KAI6649273.1"/>
    <property type="molecule type" value="Genomic_DNA"/>
</dbReference>
<evidence type="ECO:0000256" key="6">
    <source>
        <dbReference type="ARBA" id="ARBA00022833"/>
    </source>
</evidence>
<keyword evidence="8" id="KW-0804">Transcription</keyword>
<dbReference type="GO" id="GO:0000122">
    <property type="term" value="P:negative regulation of transcription by RNA polymerase II"/>
    <property type="evidence" value="ECO:0007669"/>
    <property type="project" value="TreeGrafter"/>
</dbReference>
<keyword evidence="6" id="KW-0862">Zinc</keyword>
<dbReference type="PANTHER" id="PTHR12360">
    <property type="entry name" value="NUCLEAR TRANSCRIPTION FACTOR, X-BOX BINDING 1 NFX1"/>
    <property type="match status" value="1"/>
</dbReference>
<evidence type="ECO:0000259" key="10">
    <source>
        <dbReference type="PROSITE" id="PS51061"/>
    </source>
</evidence>
<dbReference type="InterPro" id="IPR034078">
    <property type="entry name" value="NFX1_fam"/>
</dbReference>
<protein>
    <submittedName>
        <fullName evidence="11">Transcriptional repressor NF-X1-like</fullName>
    </submittedName>
</protein>
<dbReference type="Proteomes" id="UP001165289">
    <property type="component" value="Unassembled WGS sequence"/>
</dbReference>
<reference evidence="11 12" key="1">
    <citation type="journal article" date="2023" name="BMC Biol.">
        <title>The compact genome of the sponge Oopsacas minuta (Hexactinellida) is lacking key metazoan core genes.</title>
        <authorList>
            <person name="Santini S."/>
            <person name="Schenkelaars Q."/>
            <person name="Jourda C."/>
            <person name="Duchesne M."/>
            <person name="Belahbib H."/>
            <person name="Rocher C."/>
            <person name="Selva M."/>
            <person name="Riesgo A."/>
            <person name="Vervoort M."/>
            <person name="Leys S.P."/>
            <person name="Kodjabachian L."/>
            <person name="Le Bivic A."/>
            <person name="Borchiellini C."/>
            <person name="Claverie J.M."/>
            <person name="Renard E."/>
        </authorList>
    </citation>
    <scope>NUCLEOTIDE SEQUENCE [LARGE SCALE GENOMIC DNA]</scope>
    <source>
        <strain evidence="11">SPO-2</strain>
    </source>
</reference>
<comment type="similarity">
    <text evidence="2">Belongs to the NFX1 family.</text>
</comment>
<dbReference type="InterPro" id="IPR001374">
    <property type="entry name" value="R3H_dom"/>
</dbReference>
<dbReference type="SMART" id="SM00393">
    <property type="entry name" value="R3H"/>
    <property type="match status" value="1"/>
</dbReference>
<evidence type="ECO:0000256" key="3">
    <source>
        <dbReference type="ARBA" id="ARBA00022723"/>
    </source>
</evidence>
<sequence length="494" mass="55611">MKRIVEDLLQLVAKEEERTSCLDPIPTCHSSCNKVLLCSDPGDPKCHRCDNKCHIGDCVVCDKQQLVRCGCGKSRVFIQCINLKNSKPLQQPKCDKICNKKMLCGRHRCQDKCCTRASHPCNVICNKRLQCGHKCMEVCHTHRCPPCPNTSFDELHCFCGREIIYPPIPCGTLPPKCDQMCTRKHPCGHTPRHSCHSEKNCPPCAELVDKHCMCGKEALCNVPCHQKDPSCGRPCSKQLRCGTHNCIKLCHRNHCQSEKDVCIQKCNHARKLCGHACGTPCHGKTSCPPTLCTVWVTVKCGCGRKSSQLLCPLGSDNADIQKRIKEKGLSGIVTGILSGKKVDIGKFMELKSIGNLDCDEECQKDEWKRRLADAFGVDTSSPIDQAIREMYNPFLKEQVKIEPEFISQLEDQMKKLIHSVQASQAKSHQHVFRAMRPNHRRIVHELASYYNCQSWSQDPEPQRQVVVLANRNSIIPSTSLTDLNNPTKRLKKPI</sequence>
<dbReference type="GO" id="GO:0005634">
    <property type="term" value="C:nucleus"/>
    <property type="evidence" value="ECO:0007669"/>
    <property type="project" value="UniProtKB-SubCell"/>
</dbReference>
<comment type="subcellular location">
    <subcellularLocation>
        <location evidence="1">Nucleus</location>
    </subcellularLocation>
</comment>
<dbReference type="PANTHER" id="PTHR12360:SF12">
    <property type="entry name" value="TRANSCRIPTIONAL REPRESSOR NF-X1"/>
    <property type="match status" value="1"/>
</dbReference>
<keyword evidence="12" id="KW-1185">Reference proteome</keyword>
<keyword evidence="5" id="KW-0863">Zinc-finger</keyword>
<evidence type="ECO:0000313" key="11">
    <source>
        <dbReference type="EMBL" id="KAI6649273.1"/>
    </source>
</evidence>
<evidence type="ECO:0000256" key="2">
    <source>
        <dbReference type="ARBA" id="ARBA00007269"/>
    </source>
</evidence>
<evidence type="ECO:0000256" key="5">
    <source>
        <dbReference type="ARBA" id="ARBA00022771"/>
    </source>
</evidence>
<keyword evidence="7" id="KW-0805">Transcription regulation</keyword>
<evidence type="ECO:0000256" key="1">
    <source>
        <dbReference type="ARBA" id="ARBA00004123"/>
    </source>
</evidence>
<dbReference type="GO" id="GO:0008270">
    <property type="term" value="F:zinc ion binding"/>
    <property type="evidence" value="ECO:0007669"/>
    <property type="project" value="UniProtKB-KW"/>
</dbReference>
<name>A0AAV7JK18_9METZ</name>
<dbReference type="InterPro" id="IPR036867">
    <property type="entry name" value="R3H_dom_sf"/>
</dbReference>